<dbReference type="CDD" id="cd02947">
    <property type="entry name" value="TRX_family"/>
    <property type="match status" value="1"/>
</dbReference>
<name>A0A4P2VDK9_9ARCH</name>
<proteinExistence type="predicted"/>
<dbReference type="GO" id="GO:0005737">
    <property type="term" value="C:cytoplasm"/>
    <property type="evidence" value="ECO:0007669"/>
    <property type="project" value="TreeGrafter"/>
</dbReference>
<dbReference type="Gene3D" id="3.40.30.10">
    <property type="entry name" value="Glutaredoxin"/>
    <property type="match status" value="1"/>
</dbReference>
<feature type="active site" description="Nucleophile" evidence="5">
    <location>
        <position position="66"/>
    </location>
</feature>
<dbReference type="Proteomes" id="UP000509448">
    <property type="component" value="Chromosome"/>
</dbReference>
<evidence type="ECO:0000256" key="5">
    <source>
        <dbReference type="PIRSR" id="PIRSR000077-1"/>
    </source>
</evidence>
<dbReference type="PANTHER" id="PTHR45663">
    <property type="entry name" value="GEO12009P1"/>
    <property type="match status" value="1"/>
</dbReference>
<keyword evidence="3 6" id="KW-1015">Disulfide bond</keyword>
<dbReference type="KEGG" id="ccai:NAS2_1245"/>
<dbReference type="SUPFAM" id="SSF52833">
    <property type="entry name" value="Thioredoxin-like"/>
    <property type="match status" value="1"/>
</dbReference>
<keyword evidence="1" id="KW-0813">Transport</keyword>
<dbReference type="NCBIfam" id="TIGR01068">
    <property type="entry name" value="thioredoxin"/>
    <property type="match status" value="1"/>
</dbReference>
<dbReference type="InterPro" id="IPR013766">
    <property type="entry name" value="Thioredoxin_domain"/>
</dbReference>
<evidence type="ECO:0000256" key="6">
    <source>
        <dbReference type="PIRSR" id="PIRSR000077-4"/>
    </source>
</evidence>
<feature type="site" description="Contributes to redox potential value" evidence="5">
    <location>
        <position position="67"/>
    </location>
</feature>
<dbReference type="InterPro" id="IPR005746">
    <property type="entry name" value="Thioredoxin"/>
</dbReference>
<dbReference type="InterPro" id="IPR036249">
    <property type="entry name" value="Thioredoxin-like_sf"/>
</dbReference>
<evidence type="ECO:0000313" key="8">
    <source>
        <dbReference type="EMBL" id="BBE42634.1"/>
    </source>
</evidence>
<keyword evidence="4 6" id="KW-0676">Redox-active center</keyword>
<accession>A0A4P2VDK9</accession>
<feature type="disulfide bond" description="Redox-active" evidence="6">
    <location>
        <begin position="66"/>
        <end position="69"/>
    </location>
</feature>
<feature type="site" description="Contributes to redox potential value" evidence="5">
    <location>
        <position position="68"/>
    </location>
</feature>
<feature type="site" description="Deprotonates C-terminal active site Cys" evidence="5">
    <location>
        <position position="60"/>
    </location>
</feature>
<evidence type="ECO:0000256" key="4">
    <source>
        <dbReference type="ARBA" id="ARBA00023284"/>
    </source>
</evidence>
<feature type="domain" description="Thioredoxin" evidence="7">
    <location>
        <begin position="25"/>
        <end position="142"/>
    </location>
</feature>
<organism evidence="8 9">
    <name type="scientific">Conexivisphaera calida</name>
    <dbReference type="NCBI Taxonomy" id="1874277"/>
    <lineage>
        <taxon>Archaea</taxon>
        <taxon>Nitrososphaerota</taxon>
        <taxon>Conexivisphaeria</taxon>
        <taxon>Conexivisphaerales</taxon>
        <taxon>Conexivisphaeraceae</taxon>
        <taxon>Conexivisphaera</taxon>
    </lineage>
</organism>
<dbReference type="PROSITE" id="PS51352">
    <property type="entry name" value="THIOREDOXIN_2"/>
    <property type="match status" value="1"/>
</dbReference>
<keyword evidence="2" id="KW-0249">Electron transport</keyword>
<evidence type="ECO:0000259" key="7">
    <source>
        <dbReference type="PROSITE" id="PS51352"/>
    </source>
</evidence>
<dbReference type="Pfam" id="PF00085">
    <property type="entry name" value="Thioredoxin"/>
    <property type="match status" value="1"/>
</dbReference>
<evidence type="ECO:0000256" key="1">
    <source>
        <dbReference type="ARBA" id="ARBA00022448"/>
    </source>
</evidence>
<dbReference type="PRINTS" id="PR00421">
    <property type="entry name" value="THIOREDOXIN"/>
</dbReference>
<evidence type="ECO:0000256" key="3">
    <source>
        <dbReference type="ARBA" id="ARBA00023157"/>
    </source>
</evidence>
<evidence type="ECO:0000256" key="2">
    <source>
        <dbReference type="ARBA" id="ARBA00022982"/>
    </source>
</evidence>
<keyword evidence="9" id="KW-1185">Reference proteome</keyword>
<dbReference type="OrthoDB" id="35385at2157"/>
<gene>
    <name evidence="8" type="ORF">NAS2_1245</name>
</gene>
<dbReference type="FunFam" id="3.40.30.10:FF:000001">
    <property type="entry name" value="Thioredoxin"/>
    <property type="match status" value="1"/>
</dbReference>
<evidence type="ECO:0000313" key="9">
    <source>
        <dbReference type="Proteomes" id="UP000509448"/>
    </source>
</evidence>
<dbReference type="RefSeq" id="WP_174448845.1">
    <property type="nucleotide sequence ID" value="NZ_AP018732.1"/>
</dbReference>
<dbReference type="AlphaFoldDB" id="A0A4P2VDK9"/>
<reference evidence="8 9" key="1">
    <citation type="journal article" date="2019" name="ISME J.">
        <title>Isolation and characterization of a thermophilic sulfur- and iron-reducing thaumarchaeote from a terrestrial acidic hot spring.</title>
        <authorList>
            <person name="Kato S."/>
            <person name="Itoh T."/>
            <person name="Yuki M."/>
            <person name="Nagamori M."/>
            <person name="Ohnishi M."/>
            <person name="Uematsu K."/>
            <person name="Suzuki K."/>
            <person name="Takashina T."/>
            <person name="Ohkuma M."/>
        </authorList>
    </citation>
    <scope>NUCLEOTIDE SEQUENCE [LARGE SCALE GENOMIC DNA]</scope>
    <source>
        <strain evidence="8 9">NAS-02</strain>
    </source>
</reference>
<feature type="active site" description="Nucleophile" evidence="5">
    <location>
        <position position="69"/>
    </location>
</feature>
<dbReference type="GeneID" id="55585057"/>
<dbReference type="PANTHER" id="PTHR45663:SF11">
    <property type="entry name" value="GEO12009P1"/>
    <property type="match status" value="1"/>
</dbReference>
<protein>
    <submittedName>
        <fullName evidence="8">Thioredoxin</fullName>
    </submittedName>
</protein>
<sequence>MSSFDDAEFEERVKETIMKKMLESSAVGTPAREEVHEEPVELNSSNFDSFLSSHHCVVVDFWAEWCYPCKLIEPIVMKLAKKFAGKVVFARVNVDDNQEIAYKYDIMGIPTLIFFQDGEEVDRLIGAMSEPVLRRSVEQRCLSS</sequence>
<dbReference type="GO" id="GO:0015035">
    <property type="term" value="F:protein-disulfide reductase activity"/>
    <property type="evidence" value="ECO:0007669"/>
    <property type="project" value="InterPro"/>
</dbReference>
<dbReference type="EMBL" id="AP018732">
    <property type="protein sequence ID" value="BBE42634.1"/>
    <property type="molecule type" value="Genomic_DNA"/>
</dbReference>